<gene>
    <name evidence="2" type="ORF">LCGC14_1674630</name>
</gene>
<accession>A0A0F9HR68</accession>
<dbReference type="SUPFAM" id="SSF52309">
    <property type="entry name" value="N-(deoxy)ribosyltransferase-like"/>
    <property type="match status" value="1"/>
</dbReference>
<dbReference type="Pfam" id="PF24963">
    <property type="entry name" value="DUF7768"/>
    <property type="match status" value="1"/>
</dbReference>
<dbReference type="InterPro" id="IPR056670">
    <property type="entry name" value="DUF7768"/>
</dbReference>
<comment type="caution">
    <text evidence="2">The sequence shown here is derived from an EMBL/GenBank/DDBJ whole genome shotgun (WGS) entry which is preliminary data.</text>
</comment>
<sequence>MKVVYIAGPFRADSSWKIEENIRRAEALALDAWKMGYAVICPHANTRFYQGECDDRVWLDGDLEILSRCDAVLLALGWKNSTGACEEVKHANRNGIPVYERLIDLIGGDRPLVMATGTQ</sequence>
<organism evidence="2">
    <name type="scientific">marine sediment metagenome</name>
    <dbReference type="NCBI Taxonomy" id="412755"/>
    <lineage>
        <taxon>unclassified sequences</taxon>
        <taxon>metagenomes</taxon>
        <taxon>ecological metagenomes</taxon>
    </lineage>
</organism>
<dbReference type="AlphaFoldDB" id="A0A0F9HR68"/>
<reference evidence="2" key="1">
    <citation type="journal article" date="2015" name="Nature">
        <title>Complex archaea that bridge the gap between prokaryotes and eukaryotes.</title>
        <authorList>
            <person name="Spang A."/>
            <person name="Saw J.H."/>
            <person name="Jorgensen S.L."/>
            <person name="Zaremba-Niedzwiedzka K."/>
            <person name="Martijn J."/>
            <person name="Lind A.E."/>
            <person name="van Eijk R."/>
            <person name="Schleper C."/>
            <person name="Guy L."/>
            <person name="Ettema T.J."/>
        </authorList>
    </citation>
    <scope>NUCLEOTIDE SEQUENCE</scope>
</reference>
<proteinExistence type="predicted"/>
<evidence type="ECO:0000259" key="1">
    <source>
        <dbReference type="Pfam" id="PF24963"/>
    </source>
</evidence>
<name>A0A0F9HR68_9ZZZZ</name>
<feature type="domain" description="DUF7768" evidence="1">
    <location>
        <begin position="2"/>
        <end position="99"/>
    </location>
</feature>
<evidence type="ECO:0000313" key="2">
    <source>
        <dbReference type="EMBL" id="KKM17552.1"/>
    </source>
</evidence>
<protein>
    <recommendedName>
        <fullName evidence="1">DUF7768 domain-containing protein</fullName>
    </recommendedName>
</protein>
<dbReference type="EMBL" id="LAZR01014423">
    <property type="protein sequence ID" value="KKM17552.1"/>
    <property type="molecule type" value="Genomic_DNA"/>
</dbReference>
<dbReference type="Gene3D" id="3.40.50.10400">
    <property type="entry name" value="Hypothetical protein PA1492"/>
    <property type="match status" value="1"/>
</dbReference>